<gene>
    <name evidence="2" type="ORF">EDC22_101242</name>
</gene>
<dbReference type="EMBL" id="SMAK01000001">
    <property type="protein sequence ID" value="TCT13377.1"/>
    <property type="molecule type" value="Genomic_DNA"/>
</dbReference>
<feature type="signal peptide" evidence="1">
    <location>
        <begin position="1"/>
        <end position="20"/>
    </location>
</feature>
<feature type="chain" id="PRO_5020514253" description="Copper(I)-binding protein" evidence="1">
    <location>
        <begin position="21"/>
        <end position="156"/>
    </location>
</feature>
<keyword evidence="3" id="KW-1185">Reference proteome</keyword>
<dbReference type="InterPro" id="IPR007410">
    <property type="entry name" value="LpqE-like"/>
</dbReference>
<dbReference type="InterPro" id="IPR036182">
    <property type="entry name" value="PCuAC_sf"/>
</dbReference>
<dbReference type="Proteomes" id="UP000295678">
    <property type="component" value="Unassembled WGS sequence"/>
</dbReference>
<dbReference type="SUPFAM" id="SSF110087">
    <property type="entry name" value="DR1885-like metal-binding protein"/>
    <property type="match status" value="1"/>
</dbReference>
<evidence type="ECO:0000313" key="2">
    <source>
        <dbReference type="EMBL" id="TCT13377.1"/>
    </source>
</evidence>
<sequence>MRIATLAAALVIAVTSAAIAHDYRIGSIEIEAPWTRAMPPGAKVGGGFMVITNTGNEADRLIALTSPRAARGEIHEMTMQEGIMKMREVAGGLEIAPGESVELKPGGYHVMFMDVTEGFREGERIPATLMFEKAGEITVEFVATGVGAKQAPAHMH</sequence>
<dbReference type="Pfam" id="PF04314">
    <property type="entry name" value="PCuAC"/>
    <property type="match status" value="1"/>
</dbReference>
<comment type="caution">
    <text evidence="2">The sequence shown here is derived from an EMBL/GenBank/DDBJ whole genome shotgun (WGS) entry which is preliminary data.</text>
</comment>
<dbReference type="Gene3D" id="2.60.40.1890">
    <property type="entry name" value="PCu(A)C copper chaperone"/>
    <property type="match status" value="1"/>
</dbReference>
<organism evidence="2 3">
    <name type="scientific">Tepidamorphus gemmatus</name>
    <dbReference type="NCBI Taxonomy" id="747076"/>
    <lineage>
        <taxon>Bacteria</taxon>
        <taxon>Pseudomonadati</taxon>
        <taxon>Pseudomonadota</taxon>
        <taxon>Alphaproteobacteria</taxon>
        <taxon>Hyphomicrobiales</taxon>
        <taxon>Tepidamorphaceae</taxon>
        <taxon>Tepidamorphus</taxon>
    </lineage>
</organism>
<dbReference type="RefSeq" id="WP_132804769.1">
    <property type="nucleotide sequence ID" value="NZ_SMAK01000001.1"/>
</dbReference>
<evidence type="ECO:0000313" key="3">
    <source>
        <dbReference type="Proteomes" id="UP000295678"/>
    </source>
</evidence>
<protein>
    <recommendedName>
        <fullName evidence="4">Copper(I)-binding protein</fullName>
    </recommendedName>
</protein>
<dbReference type="OrthoDB" id="9796962at2"/>
<dbReference type="AlphaFoldDB" id="A0A4R3MHX8"/>
<proteinExistence type="predicted"/>
<dbReference type="PANTHER" id="PTHR36302:SF1">
    <property type="entry name" value="COPPER CHAPERONE PCU(A)C"/>
    <property type="match status" value="1"/>
</dbReference>
<accession>A0A4R3MHX8</accession>
<dbReference type="PANTHER" id="PTHR36302">
    <property type="entry name" value="BLR7088 PROTEIN"/>
    <property type="match status" value="1"/>
</dbReference>
<evidence type="ECO:0008006" key="4">
    <source>
        <dbReference type="Google" id="ProtNLM"/>
    </source>
</evidence>
<dbReference type="InterPro" id="IPR058248">
    <property type="entry name" value="Lxx211020-like"/>
</dbReference>
<reference evidence="2 3" key="1">
    <citation type="submission" date="2019-03" db="EMBL/GenBank/DDBJ databases">
        <title>Genomic Encyclopedia of Type Strains, Phase IV (KMG-IV): sequencing the most valuable type-strain genomes for metagenomic binning, comparative biology and taxonomic classification.</title>
        <authorList>
            <person name="Goeker M."/>
        </authorList>
    </citation>
    <scope>NUCLEOTIDE SEQUENCE [LARGE SCALE GENOMIC DNA]</scope>
    <source>
        <strain evidence="2 3">DSM 19345</strain>
    </source>
</reference>
<name>A0A4R3MHX8_9HYPH</name>
<keyword evidence="1" id="KW-0732">Signal</keyword>
<evidence type="ECO:0000256" key="1">
    <source>
        <dbReference type="SAM" id="SignalP"/>
    </source>
</evidence>